<evidence type="ECO:0000256" key="7">
    <source>
        <dbReference type="SAM" id="Coils"/>
    </source>
</evidence>
<gene>
    <name evidence="10" type="ORF">XAT740_LOCUS5557</name>
</gene>
<feature type="compositionally biased region" description="Polar residues" evidence="8">
    <location>
        <begin position="244"/>
        <end position="255"/>
    </location>
</feature>
<dbReference type="Proteomes" id="UP000663828">
    <property type="component" value="Unassembled WGS sequence"/>
</dbReference>
<dbReference type="AlphaFoldDB" id="A0A813WF27"/>
<accession>A0A813WF27</accession>
<feature type="coiled-coil region" evidence="7">
    <location>
        <begin position="472"/>
        <end position="551"/>
    </location>
</feature>
<feature type="coiled-coil region" evidence="7">
    <location>
        <begin position="155"/>
        <end position="189"/>
    </location>
</feature>
<evidence type="ECO:0000256" key="3">
    <source>
        <dbReference type="ARBA" id="ARBA00022989"/>
    </source>
</evidence>
<evidence type="ECO:0000256" key="2">
    <source>
        <dbReference type="ARBA" id="ARBA00022692"/>
    </source>
</evidence>
<dbReference type="GO" id="GO:0031985">
    <property type="term" value="C:Golgi cisterna"/>
    <property type="evidence" value="ECO:0007669"/>
    <property type="project" value="TreeGrafter"/>
</dbReference>
<keyword evidence="2 9" id="KW-0812">Transmembrane</keyword>
<proteinExistence type="predicted"/>
<feature type="region of interest" description="Disordered" evidence="8">
    <location>
        <begin position="48"/>
        <end position="73"/>
    </location>
</feature>
<name>A0A813WF27_ADIRI</name>
<keyword evidence="11" id="KW-1185">Reference proteome</keyword>
<evidence type="ECO:0000256" key="5">
    <source>
        <dbReference type="ARBA" id="ARBA00023054"/>
    </source>
</evidence>
<dbReference type="GO" id="GO:0000301">
    <property type="term" value="P:retrograde transport, vesicle recycling within Golgi"/>
    <property type="evidence" value="ECO:0007669"/>
    <property type="project" value="TreeGrafter"/>
</dbReference>
<evidence type="ECO:0000256" key="9">
    <source>
        <dbReference type="SAM" id="Phobius"/>
    </source>
</evidence>
<evidence type="ECO:0000256" key="4">
    <source>
        <dbReference type="ARBA" id="ARBA00023034"/>
    </source>
</evidence>
<evidence type="ECO:0000313" key="11">
    <source>
        <dbReference type="Proteomes" id="UP000663828"/>
    </source>
</evidence>
<dbReference type="GO" id="GO:0000139">
    <property type="term" value="C:Golgi membrane"/>
    <property type="evidence" value="ECO:0007669"/>
    <property type="project" value="UniProtKB-SubCell"/>
</dbReference>
<feature type="transmembrane region" description="Helical" evidence="9">
    <location>
        <begin position="623"/>
        <end position="644"/>
    </location>
</feature>
<keyword evidence="5 7" id="KW-0175">Coiled coil</keyword>
<evidence type="ECO:0000313" key="10">
    <source>
        <dbReference type="EMBL" id="CAF0852551.1"/>
    </source>
</evidence>
<feature type="region of interest" description="Disordered" evidence="8">
    <location>
        <begin position="238"/>
        <end position="281"/>
    </location>
</feature>
<feature type="compositionally biased region" description="Basic and acidic residues" evidence="8">
    <location>
        <begin position="256"/>
        <end position="271"/>
    </location>
</feature>
<protein>
    <recommendedName>
        <fullName evidence="12">Golgin-84</fullName>
    </recommendedName>
</protein>
<feature type="region of interest" description="Disordered" evidence="8">
    <location>
        <begin position="552"/>
        <end position="571"/>
    </location>
</feature>
<evidence type="ECO:0000256" key="6">
    <source>
        <dbReference type="ARBA" id="ARBA00023136"/>
    </source>
</evidence>
<comment type="subcellular location">
    <subcellularLocation>
        <location evidence="1">Golgi apparatus membrane</location>
        <topology evidence="1">Single-pass type IV membrane protein</topology>
    </subcellularLocation>
</comment>
<evidence type="ECO:0000256" key="8">
    <source>
        <dbReference type="SAM" id="MobiDB-lite"/>
    </source>
</evidence>
<keyword evidence="3 9" id="KW-1133">Transmembrane helix</keyword>
<keyword evidence="6 9" id="KW-0472">Membrane</keyword>
<evidence type="ECO:0000256" key="1">
    <source>
        <dbReference type="ARBA" id="ARBA00004409"/>
    </source>
</evidence>
<evidence type="ECO:0008006" key="12">
    <source>
        <dbReference type="Google" id="ProtNLM"/>
    </source>
</evidence>
<dbReference type="EMBL" id="CAJNOR010000241">
    <property type="protein sequence ID" value="CAF0852551.1"/>
    <property type="molecule type" value="Genomic_DNA"/>
</dbReference>
<dbReference type="InterPro" id="IPR019177">
    <property type="entry name" value="Golgin_subfamily_A_member_5"/>
</dbReference>
<keyword evidence="4" id="KW-0333">Golgi apparatus</keyword>
<comment type="caution">
    <text evidence="10">The sequence shown here is derived from an EMBL/GenBank/DDBJ whole genome shotgun (WGS) entry which is preliminary data.</text>
</comment>
<dbReference type="PANTHER" id="PTHR13815">
    <property type="entry name" value="GOLGIN-84"/>
    <property type="match status" value="1"/>
</dbReference>
<reference evidence="10" key="1">
    <citation type="submission" date="2021-02" db="EMBL/GenBank/DDBJ databases">
        <authorList>
            <person name="Nowell W R."/>
        </authorList>
    </citation>
    <scope>NUCLEOTIDE SEQUENCE</scope>
</reference>
<dbReference type="GO" id="GO:0007030">
    <property type="term" value="P:Golgi organization"/>
    <property type="evidence" value="ECO:0007669"/>
    <property type="project" value="InterPro"/>
</dbReference>
<feature type="compositionally biased region" description="Basic residues" evidence="8">
    <location>
        <begin position="556"/>
        <end position="565"/>
    </location>
</feature>
<organism evidence="10 11">
    <name type="scientific">Adineta ricciae</name>
    <name type="common">Rotifer</name>
    <dbReference type="NCBI Taxonomy" id="249248"/>
    <lineage>
        <taxon>Eukaryota</taxon>
        <taxon>Metazoa</taxon>
        <taxon>Spiralia</taxon>
        <taxon>Gnathifera</taxon>
        <taxon>Rotifera</taxon>
        <taxon>Eurotatoria</taxon>
        <taxon>Bdelloidea</taxon>
        <taxon>Adinetida</taxon>
        <taxon>Adinetidae</taxon>
        <taxon>Adineta</taxon>
    </lineage>
</organism>
<dbReference type="Pfam" id="PF09787">
    <property type="entry name" value="Golgin_A5"/>
    <property type="match status" value="2"/>
</dbReference>
<dbReference type="PANTHER" id="PTHR13815:SF7">
    <property type="entry name" value="GOLGIN SUBFAMILY A MEMBER 5"/>
    <property type="match status" value="1"/>
</dbReference>
<feature type="coiled-coil region" evidence="7">
    <location>
        <begin position="387"/>
        <end position="443"/>
    </location>
</feature>
<sequence>MSWLLKHAEDILNRVDQQTNAALHQHDHQQPHSRVPLRPNEVEFLPETSSFTRSTPSVPPAVDRAPINRSSVTPTRRVKKDDEADLFKFLNSPTPVNTNETKKTVRVQMSDDNIRAESSLSNPSENSFSLSSELKKNDLVLNIPSSVQTGDPEVVSSLQSHIQNLIQEKQRYESELELYKRQQIQYQHQIAESDALLRDLRTREADSAEILLAKDSQISLLRNRLIEVDGLLQMKVNQSEHLENPSTTPSQSSDSYKSRLTELEQELERSSNENQQLAEQLKSTERRLNDEHLQLYDQQQQTKQAKALVHQLEQEMSEYKTKAQRILQTKDKLIGKLKDIAQHRSSTPTIPDQHDVETVNTHDDGTLLDVSVVGNNPSTSNWASIQYEEMKSENELFKQELQARELTIHNLRNELQEAEVLIQQTEEQSQERTNRLNEQLKEEHGRLLLIEQDYHGLKQELALITEDFQKQKQTYQGQLNDREHEIERLRLQLTSKTINHVNDDELEKRLQNLTESLIQKQTLIESLQTEKSSLSMQLERLEKRLDDYETIASKSSSHHSSKHHSTTSIPIDDSEHYENLRYRMPLLRETPYDVDLTKKVKRAANELDRLGIRATMFLRRYPMVRLGVLVYVVILHLWTFILLFTHAPDSHSNTNSIHLKDKL</sequence>